<keyword evidence="1" id="KW-1133">Transmembrane helix</keyword>
<dbReference type="EMBL" id="JBIGHX010000002">
    <property type="protein sequence ID" value="MFG6461160.1"/>
    <property type="molecule type" value="Genomic_DNA"/>
</dbReference>
<dbReference type="InterPro" id="IPR045584">
    <property type="entry name" value="Pilin-like"/>
</dbReference>
<keyword evidence="1" id="KW-0472">Membrane</keyword>
<organism evidence="2 3">
    <name type="scientific">Pelomonas lactea</name>
    <dbReference type="NCBI Taxonomy" id="3299030"/>
    <lineage>
        <taxon>Bacteria</taxon>
        <taxon>Pseudomonadati</taxon>
        <taxon>Pseudomonadota</taxon>
        <taxon>Betaproteobacteria</taxon>
        <taxon>Burkholderiales</taxon>
        <taxon>Sphaerotilaceae</taxon>
        <taxon>Roseateles</taxon>
    </lineage>
</organism>
<feature type="transmembrane region" description="Helical" evidence="1">
    <location>
        <begin position="12"/>
        <end position="33"/>
    </location>
</feature>
<accession>A0ABW7GH53</accession>
<dbReference type="InterPro" id="IPR012902">
    <property type="entry name" value="N_methyl_site"/>
</dbReference>
<proteinExistence type="predicted"/>
<dbReference type="SUPFAM" id="SSF54523">
    <property type="entry name" value="Pili subunits"/>
    <property type="match status" value="1"/>
</dbReference>
<gene>
    <name evidence="2" type="ORF">ACG04Q_06205</name>
</gene>
<dbReference type="Pfam" id="PF07963">
    <property type="entry name" value="N_methyl"/>
    <property type="match status" value="1"/>
</dbReference>
<dbReference type="PROSITE" id="PS00409">
    <property type="entry name" value="PROKAR_NTER_METHYL"/>
    <property type="match status" value="1"/>
</dbReference>
<evidence type="ECO:0000256" key="1">
    <source>
        <dbReference type="SAM" id="Phobius"/>
    </source>
</evidence>
<dbReference type="RefSeq" id="WP_394510022.1">
    <property type="nucleotide sequence ID" value="NZ_JBIGHX010000002.1"/>
</dbReference>
<sequence length="195" mass="21210">MLRSNFNKQRSGVTLVEMLIGVAVLGVLLAVAVPSLTGMMERRRVVATAGEIASFFAQGRSESAVTDNKVSLHMERVPAAVGEFSCLRLTTHRFVDTCTCNRRANDVCSVGDAKILREFILPRSSSVRFEATATGWGFDHYAVTFQRGTYPTDVKNLMIVVTGIKTNAQLRVEYNNAGRVRTCSPDGSIGGFPAC</sequence>
<protein>
    <submittedName>
        <fullName evidence="2">Tfp pilus assembly protein FimT/FimU</fullName>
    </submittedName>
</protein>
<keyword evidence="1" id="KW-0812">Transmembrane</keyword>
<reference evidence="2 3" key="1">
    <citation type="submission" date="2024-08" db="EMBL/GenBank/DDBJ databases">
        <authorList>
            <person name="Lu H."/>
        </authorList>
    </citation>
    <scope>NUCLEOTIDE SEQUENCE [LARGE SCALE GENOMIC DNA]</scope>
    <source>
        <strain evidence="2 3">DXS20W</strain>
    </source>
</reference>
<keyword evidence="3" id="KW-1185">Reference proteome</keyword>
<dbReference type="Proteomes" id="UP001606302">
    <property type="component" value="Unassembled WGS sequence"/>
</dbReference>
<dbReference type="NCBIfam" id="TIGR02532">
    <property type="entry name" value="IV_pilin_GFxxxE"/>
    <property type="match status" value="1"/>
</dbReference>
<comment type="caution">
    <text evidence="2">The sequence shown here is derived from an EMBL/GenBank/DDBJ whole genome shotgun (WGS) entry which is preliminary data.</text>
</comment>
<dbReference type="Gene3D" id="3.30.700.10">
    <property type="entry name" value="Glycoprotein, Type 4 Pilin"/>
    <property type="match status" value="1"/>
</dbReference>
<name>A0ABW7GH53_9BURK</name>
<evidence type="ECO:0000313" key="2">
    <source>
        <dbReference type="EMBL" id="MFG6461160.1"/>
    </source>
</evidence>
<evidence type="ECO:0000313" key="3">
    <source>
        <dbReference type="Proteomes" id="UP001606302"/>
    </source>
</evidence>